<dbReference type="InterPro" id="IPR050266">
    <property type="entry name" value="AB_hydrolase_sf"/>
</dbReference>
<evidence type="ECO:0000313" key="2">
    <source>
        <dbReference type="EMBL" id="MBB3118481.1"/>
    </source>
</evidence>
<dbReference type="Gene3D" id="3.40.50.1820">
    <property type="entry name" value="alpha/beta hydrolase"/>
    <property type="match status" value="1"/>
</dbReference>
<dbReference type="PANTHER" id="PTHR43798:SF33">
    <property type="entry name" value="HYDROLASE, PUTATIVE (AFU_ORTHOLOGUE AFUA_2G14860)-RELATED"/>
    <property type="match status" value="1"/>
</dbReference>
<keyword evidence="3" id="KW-1185">Reference proteome</keyword>
<gene>
    <name evidence="2" type="ORF">FHS03_001512</name>
</gene>
<dbReference type="InterPro" id="IPR029058">
    <property type="entry name" value="AB_hydrolase_fold"/>
</dbReference>
<dbReference type="Proteomes" id="UP000541535">
    <property type="component" value="Unassembled WGS sequence"/>
</dbReference>
<dbReference type="PANTHER" id="PTHR43798">
    <property type="entry name" value="MONOACYLGLYCEROL LIPASE"/>
    <property type="match status" value="1"/>
</dbReference>
<comment type="caution">
    <text evidence="2">The sequence shown here is derived from an EMBL/GenBank/DDBJ whole genome shotgun (WGS) entry which is preliminary data.</text>
</comment>
<name>A0A7W5B8R1_9BURK</name>
<sequence>MEQRLTVDGIEVMVEGEGAETIVMIHGWPDTLKVWDGQVAALKAHYRCARFTLPGYDLSQPTRSWSLDELMAIFLNIVRQVSPDRKVILMLHDWGCVFGYQFYMRHPQLVSRIVGVDIGDAGSRAHTAKLGWRAKLGILFYQLWLAAAWKIGGSTGDDMTRNMARKMKVPADPAQIGAGMNYPYHAVWTGGYRDSVPFKPTVPLLFAYGTRKPFMFHSSAWADALNGKPHSKALAFDTGHWVMLGKREEFNAAVLTWLVESAAAD</sequence>
<accession>A0A7W5B8R1</accession>
<dbReference type="RefSeq" id="WP_183440386.1">
    <property type="nucleotide sequence ID" value="NZ_JACHXD010000003.1"/>
</dbReference>
<dbReference type="SUPFAM" id="SSF53474">
    <property type="entry name" value="alpha/beta-Hydrolases"/>
    <property type="match status" value="1"/>
</dbReference>
<dbReference type="InterPro" id="IPR000073">
    <property type="entry name" value="AB_hydrolase_1"/>
</dbReference>
<feature type="domain" description="AB hydrolase-1" evidence="1">
    <location>
        <begin position="21"/>
        <end position="118"/>
    </location>
</feature>
<dbReference type="GO" id="GO:0016020">
    <property type="term" value="C:membrane"/>
    <property type="evidence" value="ECO:0007669"/>
    <property type="project" value="TreeGrafter"/>
</dbReference>
<dbReference type="Pfam" id="PF00561">
    <property type="entry name" value="Abhydrolase_1"/>
    <property type="match status" value="1"/>
</dbReference>
<organism evidence="2 3">
    <name type="scientific">Pseudoduganella violacea</name>
    <dbReference type="NCBI Taxonomy" id="1715466"/>
    <lineage>
        <taxon>Bacteria</taxon>
        <taxon>Pseudomonadati</taxon>
        <taxon>Pseudomonadota</taxon>
        <taxon>Betaproteobacteria</taxon>
        <taxon>Burkholderiales</taxon>
        <taxon>Oxalobacteraceae</taxon>
        <taxon>Telluria group</taxon>
        <taxon>Pseudoduganella</taxon>
    </lineage>
</organism>
<protein>
    <submittedName>
        <fullName evidence="2">Pimeloyl-ACP methyl ester carboxylesterase</fullName>
    </submittedName>
</protein>
<evidence type="ECO:0000313" key="3">
    <source>
        <dbReference type="Proteomes" id="UP000541535"/>
    </source>
</evidence>
<reference evidence="2 3" key="1">
    <citation type="submission" date="2020-08" db="EMBL/GenBank/DDBJ databases">
        <title>Genomic Encyclopedia of Type Strains, Phase III (KMG-III): the genomes of soil and plant-associated and newly described type strains.</title>
        <authorList>
            <person name="Whitman W."/>
        </authorList>
    </citation>
    <scope>NUCLEOTIDE SEQUENCE [LARGE SCALE GENOMIC DNA]</scope>
    <source>
        <strain evidence="2 3">CECT 8897</strain>
    </source>
</reference>
<dbReference type="EMBL" id="JACHXD010000003">
    <property type="protein sequence ID" value="MBB3118481.1"/>
    <property type="molecule type" value="Genomic_DNA"/>
</dbReference>
<proteinExistence type="predicted"/>
<dbReference type="AlphaFoldDB" id="A0A7W5B8R1"/>
<evidence type="ECO:0000259" key="1">
    <source>
        <dbReference type="Pfam" id="PF00561"/>
    </source>
</evidence>